<dbReference type="GO" id="GO:0032982">
    <property type="term" value="C:myosin filament"/>
    <property type="evidence" value="ECO:0007669"/>
    <property type="project" value="TreeGrafter"/>
</dbReference>
<dbReference type="GO" id="GO:0016460">
    <property type="term" value="C:myosin II complex"/>
    <property type="evidence" value="ECO:0007669"/>
    <property type="project" value="TreeGrafter"/>
</dbReference>
<feature type="coiled-coil region" evidence="2">
    <location>
        <begin position="355"/>
        <end position="854"/>
    </location>
</feature>
<protein>
    <submittedName>
        <fullName evidence="5">Myosin-16-like</fullName>
    </submittedName>
</protein>
<accession>A0A671R1G3</accession>
<proteinExistence type="predicted"/>
<feature type="coiled-coil region" evidence="2">
    <location>
        <begin position="301"/>
        <end position="328"/>
    </location>
</feature>
<organism evidence="5 6">
    <name type="scientific">Sinocyclocheilus anshuiensis</name>
    <dbReference type="NCBI Taxonomy" id="1608454"/>
    <lineage>
        <taxon>Eukaryota</taxon>
        <taxon>Metazoa</taxon>
        <taxon>Chordata</taxon>
        <taxon>Craniata</taxon>
        <taxon>Vertebrata</taxon>
        <taxon>Euteleostomi</taxon>
        <taxon>Actinopterygii</taxon>
        <taxon>Neopterygii</taxon>
        <taxon>Teleostei</taxon>
        <taxon>Ostariophysi</taxon>
        <taxon>Cypriniformes</taxon>
        <taxon>Cyprinidae</taxon>
        <taxon>Cyprininae</taxon>
        <taxon>Sinocyclocheilus</taxon>
    </lineage>
</organism>
<dbReference type="Proteomes" id="UP000472260">
    <property type="component" value="Unassembled WGS sequence"/>
</dbReference>
<dbReference type="InterPro" id="IPR014751">
    <property type="entry name" value="XRCC4-like_C"/>
</dbReference>
<keyword evidence="6" id="KW-1185">Reference proteome</keyword>
<feature type="region of interest" description="Disordered" evidence="3">
    <location>
        <begin position="950"/>
        <end position="985"/>
    </location>
</feature>
<sequence>MCLSGSDLIKPSSFLCDRTNESIPVRCEPFLAGNLRRICSTDPHICVLFLQQAIEDLQCEEEKVNLLTKEKAKLKLQAEDLEYLLEQERKQRTDLEKSRRRLEGDGRNTMDNQTEMGKMRASLEEMIRRKDVEISSTSSRLEAEETLNTGLQRKNKELQVRPRGRAAVEKQRADLSRELDDLTDKLEEAGGAMASQMEMNKKRELELQRLRRELEESSVQAEAVAAALRKRHSDALSELGEQCESLQRTRAKLEKEKQSLRLEVDDLAASLDTLQKAKVSSEHARALRRAFTAADVRRSDSPDALTENNELTRQMEEMENKGSHLSRSKALLISQHEELKKQFDEEVKVCAVNPLSALRQECDTLKEQLEEEQESKQELQRLVSKLNSDVTHWRSRHEADAIQHSDELEEAKKKLLARLQEAEEAAEATQAKCSSLEKTKQRLQGEVEELCVDLEKANNVAAVLDKKQRMLDKQLSDWRQKCEELLSEVESCQKESRQHAAELFKLKTTYEESVEQSEALRRENKALQEEIADLTDQLSDGGKSVHELQKMKKKIEMEKEELQASLEESEAALEAEETRVLRLQLEVSQAKADMERRLQEKEEEFEATRKSHQRALESLQASLDVEVKARTEAARLKKKMESDVNELEVQVDQLNKNNAELMKSVKKLQQQIKELQAQLEEEARVQEERREEQMLLERRCTLLVTEGEESRAALEATERVRKSLETELHETAEKYNTLDSQFQSVSSGKRKLEVDVQQLMQEHEELQTELRSANDKAKKSACETARVLEELRVEQEHIMHLERVKKSLELQMKDMSGRLEEAEQMAMKGGKKIIQKLEGRVKELELELDSEQKRHTETVKSLRKNERRLKELLFQSEEDQKNQHRMQELVERLQMKMKAYKRQVEEAEEQANVNLAKYRKTVHELDDAEERADIAESALTKIRTKNRGSFGKGYSSGYSTPYPGLVRSPSSVGSEGRGEKVTDDDESISSLIPTYLNSIKKLMID</sequence>
<gene>
    <name evidence="5" type="primary">LOC107653912</name>
</gene>
<evidence type="ECO:0000259" key="4">
    <source>
        <dbReference type="Pfam" id="PF01576"/>
    </source>
</evidence>
<feature type="domain" description="Myosin tail" evidence="4">
    <location>
        <begin position="56"/>
        <end position="945"/>
    </location>
</feature>
<feature type="region of interest" description="Disordered" evidence="3">
    <location>
        <begin position="154"/>
        <end position="174"/>
    </location>
</feature>
<name>A0A671R1G3_9TELE</name>
<feature type="coiled-coil region" evidence="2">
    <location>
        <begin position="883"/>
        <end position="945"/>
    </location>
</feature>
<evidence type="ECO:0000256" key="2">
    <source>
        <dbReference type="SAM" id="Coils"/>
    </source>
</evidence>
<feature type="coiled-coil region" evidence="2">
    <location>
        <begin position="50"/>
        <end position="105"/>
    </location>
</feature>
<evidence type="ECO:0000256" key="1">
    <source>
        <dbReference type="ARBA" id="ARBA00023054"/>
    </source>
</evidence>
<dbReference type="GO" id="GO:0005737">
    <property type="term" value="C:cytoplasm"/>
    <property type="evidence" value="ECO:0007669"/>
    <property type="project" value="TreeGrafter"/>
</dbReference>
<feature type="compositionally biased region" description="Low complexity" evidence="3">
    <location>
        <begin position="950"/>
        <end position="959"/>
    </location>
</feature>
<evidence type="ECO:0000256" key="3">
    <source>
        <dbReference type="SAM" id="MobiDB-lite"/>
    </source>
</evidence>
<reference evidence="5" key="1">
    <citation type="submission" date="2025-08" db="UniProtKB">
        <authorList>
            <consortium name="Ensembl"/>
        </authorList>
    </citation>
    <scope>IDENTIFICATION</scope>
</reference>
<dbReference type="PANTHER" id="PTHR45615:SF50">
    <property type="entry name" value="MYOSIN-16"/>
    <property type="match status" value="1"/>
</dbReference>
<dbReference type="Pfam" id="PF01576">
    <property type="entry name" value="Myosin_tail_1"/>
    <property type="match status" value="1"/>
</dbReference>
<dbReference type="FunFam" id="1.20.5.370:FF:000008">
    <property type="entry name" value="Myosin heavy chain"/>
    <property type="match status" value="1"/>
</dbReference>
<dbReference type="Ensembl" id="ENSSANT00000081870.1">
    <property type="protein sequence ID" value="ENSSANP00000077017.1"/>
    <property type="gene ID" value="ENSSANG00000038384.1"/>
</dbReference>
<keyword evidence="1 2" id="KW-0175">Coiled coil</keyword>
<evidence type="ECO:0000313" key="5">
    <source>
        <dbReference type="Ensembl" id="ENSSANP00000077017.1"/>
    </source>
</evidence>
<dbReference type="GO" id="GO:0000146">
    <property type="term" value="F:microfilament motor activity"/>
    <property type="evidence" value="ECO:0007669"/>
    <property type="project" value="TreeGrafter"/>
</dbReference>
<evidence type="ECO:0000313" key="6">
    <source>
        <dbReference type="Proteomes" id="UP000472260"/>
    </source>
</evidence>
<dbReference type="FunFam" id="1.20.5.340:FF:000003">
    <property type="entry name" value="Myosin heavy chain"/>
    <property type="match status" value="1"/>
</dbReference>
<dbReference type="Gene3D" id="1.20.5.370">
    <property type="match status" value="5"/>
</dbReference>
<dbReference type="AlphaFoldDB" id="A0A671R1G3"/>
<dbReference type="InterPro" id="IPR002928">
    <property type="entry name" value="Myosin_tail"/>
</dbReference>
<dbReference type="SUPFAM" id="SSF90257">
    <property type="entry name" value="Myosin rod fragments"/>
    <property type="match status" value="4"/>
</dbReference>
<dbReference type="GO" id="GO:0051015">
    <property type="term" value="F:actin filament binding"/>
    <property type="evidence" value="ECO:0007669"/>
    <property type="project" value="TreeGrafter"/>
</dbReference>
<reference evidence="5" key="2">
    <citation type="submission" date="2025-09" db="UniProtKB">
        <authorList>
            <consortium name="Ensembl"/>
        </authorList>
    </citation>
    <scope>IDENTIFICATION</scope>
</reference>
<dbReference type="PANTHER" id="PTHR45615">
    <property type="entry name" value="MYOSIN HEAVY CHAIN, NON-MUSCLE"/>
    <property type="match status" value="1"/>
</dbReference>
<dbReference type="Gene3D" id="1.20.5.340">
    <property type="match status" value="3"/>
</dbReference>